<keyword evidence="9" id="KW-1185">Reference proteome</keyword>
<evidence type="ECO:0000256" key="6">
    <source>
        <dbReference type="ARBA" id="ARBA00023136"/>
    </source>
</evidence>
<dbReference type="AlphaFoldDB" id="A0A2P6NBP8"/>
<feature type="transmembrane region" description="Helical" evidence="7">
    <location>
        <begin position="619"/>
        <end position="647"/>
    </location>
</feature>
<dbReference type="SUPFAM" id="SSF103473">
    <property type="entry name" value="MFS general substrate transporter"/>
    <property type="match status" value="1"/>
</dbReference>
<evidence type="ECO:0000313" key="9">
    <source>
        <dbReference type="Proteomes" id="UP000241769"/>
    </source>
</evidence>
<name>A0A2P6NBP8_9EUKA</name>
<feature type="transmembrane region" description="Helical" evidence="7">
    <location>
        <begin position="362"/>
        <end position="386"/>
    </location>
</feature>
<dbReference type="STRING" id="1890364.A0A2P6NBP8"/>
<dbReference type="PANTHER" id="PTHR10766:SF111">
    <property type="entry name" value="TRANSMEMBRANE 9 SUPERFAMILY MEMBER 2"/>
    <property type="match status" value="1"/>
</dbReference>
<feature type="transmembrane region" description="Helical" evidence="7">
    <location>
        <begin position="548"/>
        <end position="576"/>
    </location>
</feature>
<dbReference type="EMBL" id="MDYQ01000127">
    <property type="protein sequence ID" value="PRP81375.1"/>
    <property type="molecule type" value="Genomic_DNA"/>
</dbReference>
<feature type="transmembrane region" description="Helical" evidence="7">
    <location>
        <begin position="463"/>
        <end position="488"/>
    </location>
</feature>
<feature type="transmembrane region" description="Helical" evidence="7">
    <location>
        <begin position="509"/>
        <end position="542"/>
    </location>
</feature>
<evidence type="ECO:0000313" key="8">
    <source>
        <dbReference type="EMBL" id="PRP81375.1"/>
    </source>
</evidence>
<feature type="transmembrane region" description="Helical" evidence="7">
    <location>
        <begin position="588"/>
        <end position="607"/>
    </location>
</feature>
<evidence type="ECO:0000256" key="3">
    <source>
        <dbReference type="ARBA" id="ARBA00022692"/>
    </source>
</evidence>
<dbReference type="GO" id="GO:0016020">
    <property type="term" value="C:membrane"/>
    <property type="evidence" value="ECO:0007669"/>
    <property type="project" value="UniProtKB-SubCell"/>
</dbReference>
<reference evidence="8 9" key="1">
    <citation type="journal article" date="2018" name="Genome Biol. Evol.">
        <title>Multiple Roots of Fruiting Body Formation in Amoebozoa.</title>
        <authorList>
            <person name="Hillmann F."/>
            <person name="Forbes G."/>
            <person name="Novohradska S."/>
            <person name="Ferling I."/>
            <person name="Riege K."/>
            <person name="Groth M."/>
            <person name="Westermann M."/>
            <person name="Marz M."/>
            <person name="Spaller T."/>
            <person name="Winckler T."/>
            <person name="Schaap P."/>
            <person name="Glockner G."/>
        </authorList>
    </citation>
    <scope>NUCLEOTIDE SEQUENCE [LARGE SCALE GENOMIC DNA]</scope>
    <source>
        <strain evidence="8 9">Jena</strain>
    </source>
</reference>
<comment type="subcellular location">
    <subcellularLocation>
        <location evidence="1">Membrane</location>
        <topology evidence="1">Multi-pass membrane protein</topology>
    </subcellularLocation>
</comment>
<proteinExistence type="inferred from homology"/>
<evidence type="ECO:0000256" key="4">
    <source>
        <dbReference type="ARBA" id="ARBA00022729"/>
    </source>
</evidence>
<dbReference type="Proteomes" id="UP000241769">
    <property type="component" value="Unassembled WGS sequence"/>
</dbReference>
<sequence>MLAYSVLLAYSVRADICAAKVVHSPGRFGTSQKHRTKAMKGLLFVLLLCGCVSAWYFPGAAPTDYAKGAEVKLKANKMTSIHTQLPYSFYSLPFCKPKKVERDPENLGEFLRGDIVQSTSYEVKMLQPETCRAVCGVMHYAKKDINDFAKKIHYQYKIHLLLDNLPGAVVKKQKTDKQKEVVVYETGYYLGQSLVPKEGSAKKETNMYRLFNHINMKVHVHDSPDGLSKRVVGFDIKPQSINHGGDVPNCGSGKFMDITKDQEADVLWTYSVEWQESSVMWINRWDRYLKDTDPQIHWFSIVNSLMIVAFLTGMMAMIMMRTLHADFRRYNQETNEEVEETGWKLVHGDVFRPPVRPMLLSVLLGSGVQIFGMTLITMIVAALGFLSPANRGGLISSMVVLFVIMGIFAGYFSTRNFRMLKGNSWKKNTIFTALSFPGTVFTIFFILNMIMRVKGSSGAVPVVTLLSILVLWTGISTPLVFLGSYLAYKQPAVQHPVRTNQIPRQIPEQVWYMHPVVSILMGGVLPFGAIFIELLFIFSAIWGHKLYYIFGFLFMVFIILVLTCAEITIIMCYFQLCSEDYHWWWRSFLTSGASALYMFLYAIYYYTKLDLEESVSIMLYFGYTLIMSLGFFVLTGAIGYASTFLFVSKIYAQIKVD</sequence>
<gene>
    <name evidence="8" type="ORF">PROFUN_11062</name>
</gene>
<feature type="transmembrane region" description="Helical" evidence="7">
    <location>
        <begin position="41"/>
        <end position="57"/>
    </location>
</feature>
<organism evidence="8 9">
    <name type="scientific">Planoprotostelium fungivorum</name>
    <dbReference type="NCBI Taxonomy" id="1890364"/>
    <lineage>
        <taxon>Eukaryota</taxon>
        <taxon>Amoebozoa</taxon>
        <taxon>Evosea</taxon>
        <taxon>Variosea</taxon>
        <taxon>Cavosteliida</taxon>
        <taxon>Cavosteliaceae</taxon>
        <taxon>Planoprotostelium</taxon>
    </lineage>
</organism>
<keyword evidence="3 7" id="KW-0812">Transmembrane</keyword>
<evidence type="ECO:0000256" key="7">
    <source>
        <dbReference type="RuleBase" id="RU363079"/>
    </source>
</evidence>
<dbReference type="GO" id="GO:0005737">
    <property type="term" value="C:cytoplasm"/>
    <property type="evidence" value="ECO:0007669"/>
    <property type="project" value="UniProtKB-ARBA"/>
</dbReference>
<comment type="similarity">
    <text evidence="2 7">Belongs to the nonaspanin (TM9SF) (TC 9.A.2) family.</text>
</comment>
<dbReference type="FunCoup" id="A0A2P6NBP8">
    <property type="interactions" value="1097"/>
</dbReference>
<keyword evidence="5 7" id="KW-1133">Transmembrane helix</keyword>
<dbReference type="PANTHER" id="PTHR10766">
    <property type="entry name" value="TRANSMEMBRANE 9 SUPERFAMILY PROTEIN"/>
    <property type="match status" value="1"/>
</dbReference>
<feature type="transmembrane region" description="Helical" evidence="7">
    <location>
        <begin position="433"/>
        <end position="451"/>
    </location>
</feature>
<feature type="transmembrane region" description="Helical" evidence="7">
    <location>
        <begin position="296"/>
        <end position="319"/>
    </location>
</feature>
<dbReference type="Pfam" id="PF02990">
    <property type="entry name" value="EMP70"/>
    <property type="match status" value="1"/>
</dbReference>
<dbReference type="InterPro" id="IPR036259">
    <property type="entry name" value="MFS_trans_sf"/>
</dbReference>
<dbReference type="OrthoDB" id="1666796at2759"/>
<dbReference type="InterPro" id="IPR004240">
    <property type="entry name" value="EMP70"/>
</dbReference>
<evidence type="ECO:0000256" key="1">
    <source>
        <dbReference type="ARBA" id="ARBA00004141"/>
    </source>
</evidence>
<keyword evidence="6 7" id="KW-0472">Membrane</keyword>
<evidence type="ECO:0000256" key="5">
    <source>
        <dbReference type="ARBA" id="ARBA00022989"/>
    </source>
</evidence>
<dbReference type="GO" id="GO:0072657">
    <property type="term" value="P:protein localization to membrane"/>
    <property type="evidence" value="ECO:0007669"/>
    <property type="project" value="TreeGrafter"/>
</dbReference>
<dbReference type="InParanoid" id="A0A2P6NBP8"/>
<accession>A0A2P6NBP8</accession>
<comment type="caution">
    <text evidence="8">The sequence shown here is derived from an EMBL/GenBank/DDBJ whole genome shotgun (WGS) entry which is preliminary data.</text>
</comment>
<evidence type="ECO:0000256" key="2">
    <source>
        <dbReference type="ARBA" id="ARBA00005227"/>
    </source>
</evidence>
<protein>
    <recommendedName>
        <fullName evidence="7">Transmembrane 9 superfamily member</fullName>
    </recommendedName>
</protein>
<keyword evidence="4" id="KW-0732">Signal</keyword>
<feature type="transmembrane region" description="Helical" evidence="7">
    <location>
        <begin position="392"/>
        <end position="412"/>
    </location>
</feature>